<accession>A0AAV9JYC4</accession>
<evidence type="ECO:0000313" key="1">
    <source>
        <dbReference type="EMBL" id="KAK4550659.1"/>
    </source>
</evidence>
<dbReference type="AlphaFoldDB" id="A0AAV9JYC4"/>
<keyword evidence="2" id="KW-1185">Reference proteome</keyword>
<comment type="caution">
    <text evidence="1">The sequence shown here is derived from an EMBL/GenBank/DDBJ whole genome shotgun (WGS) entry which is preliminary data.</text>
</comment>
<gene>
    <name evidence="1" type="ORF">LTR36_000238</name>
</gene>
<name>A0AAV9JYC4_9PEZI</name>
<dbReference type="EMBL" id="JAVFHQ010000001">
    <property type="protein sequence ID" value="KAK4550659.1"/>
    <property type="molecule type" value="Genomic_DNA"/>
</dbReference>
<sequence length="62" mass="7069">MERANRNVNQQWDRITKSQGELIEQGKSLLVCDVQNMLATIKVDDGAYSLELDSFQELAKAR</sequence>
<dbReference type="Proteomes" id="UP001324427">
    <property type="component" value="Unassembled WGS sequence"/>
</dbReference>
<evidence type="ECO:0000313" key="2">
    <source>
        <dbReference type="Proteomes" id="UP001324427"/>
    </source>
</evidence>
<protein>
    <submittedName>
        <fullName evidence="1">Uncharacterized protein</fullName>
    </submittedName>
</protein>
<proteinExistence type="predicted"/>
<reference evidence="1 2" key="1">
    <citation type="submission" date="2021-11" db="EMBL/GenBank/DDBJ databases">
        <title>Black yeast isolated from Biological Soil Crust.</title>
        <authorList>
            <person name="Kurbessoian T."/>
        </authorList>
    </citation>
    <scope>NUCLEOTIDE SEQUENCE [LARGE SCALE GENOMIC DNA]</scope>
    <source>
        <strain evidence="1 2">CCFEE 5522</strain>
    </source>
</reference>
<organism evidence="1 2">
    <name type="scientific">Oleoguttula mirabilis</name>
    <dbReference type="NCBI Taxonomy" id="1507867"/>
    <lineage>
        <taxon>Eukaryota</taxon>
        <taxon>Fungi</taxon>
        <taxon>Dikarya</taxon>
        <taxon>Ascomycota</taxon>
        <taxon>Pezizomycotina</taxon>
        <taxon>Dothideomycetes</taxon>
        <taxon>Dothideomycetidae</taxon>
        <taxon>Mycosphaerellales</taxon>
        <taxon>Teratosphaeriaceae</taxon>
        <taxon>Oleoguttula</taxon>
    </lineage>
</organism>